<feature type="region of interest" description="Disordered" evidence="1">
    <location>
        <begin position="155"/>
        <end position="204"/>
    </location>
</feature>
<gene>
    <name evidence="3" type="ORF">AGOR_G00227720</name>
</gene>
<dbReference type="Pfam" id="PF13837">
    <property type="entry name" value="Myb_DNA-bind_4"/>
    <property type="match status" value="1"/>
</dbReference>
<comment type="caution">
    <text evidence="3">The sequence shown here is derived from an EMBL/GenBank/DDBJ whole genome shotgun (WGS) entry which is preliminary data.</text>
</comment>
<dbReference type="AlphaFoldDB" id="A0A8T3CKU1"/>
<evidence type="ECO:0000313" key="3">
    <source>
        <dbReference type="EMBL" id="KAI1884567.1"/>
    </source>
</evidence>
<keyword evidence="4" id="KW-1185">Reference proteome</keyword>
<accession>A0A8T3CKU1</accession>
<dbReference type="PANTHER" id="PTHR47595">
    <property type="entry name" value="HEAT SHOCK 70 KDA PROTEIN 14"/>
    <property type="match status" value="1"/>
</dbReference>
<name>A0A8T3CKU1_9TELE</name>
<dbReference type="EMBL" id="JAERUA010000022">
    <property type="protein sequence ID" value="KAI1884567.1"/>
    <property type="molecule type" value="Genomic_DNA"/>
</dbReference>
<feature type="region of interest" description="Disordered" evidence="1">
    <location>
        <begin position="251"/>
        <end position="271"/>
    </location>
</feature>
<dbReference type="Gene3D" id="1.10.10.60">
    <property type="entry name" value="Homeodomain-like"/>
    <property type="match status" value="1"/>
</dbReference>
<dbReference type="SUPFAM" id="SSF52540">
    <property type="entry name" value="P-loop containing nucleoside triphosphate hydrolases"/>
    <property type="match status" value="1"/>
</dbReference>
<dbReference type="InterPro" id="IPR044822">
    <property type="entry name" value="Myb_DNA-bind_4"/>
</dbReference>
<dbReference type="Proteomes" id="UP000829720">
    <property type="component" value="Unassembled WGS sequence"/>
</dbReference>
<evidence type="ECO:0000259" key="2">
    <source>
        <dbReference type="Pfam" id="PF13837"/>
    </source>
</evidence>
<dbReference type="InterPro" id="IPR027417">
    <property type="entry name" value="P-loop_NTPase"/>
</dbReference>
<feature type="domain" description="Myb/SANT-like DNA-binding" evidence="2">
    <location>
        <begin position="3"/>
        <end position="89"/>
    </location>
</feature>
<feature type="region of interest" description="Disordered" evidence="1">
    <location>
        <begin position="118"/>
        <end position="138"/>
    </location>
</feature>
<proteinExistence type="predicted"/>
<feature type="compositionally biased region" description="Acidic residues" evidence="1">
    <location>
        <begin position="176"/>
        <end position="186"/>
    </location>
</feature>
<dbReference type="Gene3D" id="3.40.50.300">
    <property type="entry name" value="P-loop containing nucleotide triphosphate hydrolases"/>
    <property type="match status" value="1"/>
</dbReference>
<reference evidence="3" key="1">
    <citation type="submission" date="2021-01" db="EMBL/GenBank/DDBJ databases">
        <authorList>
            <person name="Zahm M."/>
            <person name="Roques C."/>
            <person name="Cabau C."/>
            <person name="Klopp C."/>
            <person name="Donnadieu C."/>
            <person name="Jouanno E."/>
            <person name="Lampietro C."/>
            <person name="Louis A."/>
            <person name="Herpin A."/>
            <person name="Echchiki A."/>
            <person name="Berthelot C."/>
            <person name="Parey E."/>
            <person name="Roest-Crollius H."/>
            <person name="Braasch I."/>
            <person name="Postlethwait J."/>
            <person name="Bobe J."/>
            <person name="Montfort J."/>
            <person name="Bouchez O."/>
            <person name="Begum T."/>
            <person name="Mejri S."/>
            <person name="Adams A."/>
            <person name="Chen W.-J."/>
            <person name="Guiguen Y."/>
        </authorList>
    </citation>
    <scope>NUCLEOTIDE SEQUENCE</scope>
    <source>
        <tissue evidence="3">Blood</tissue>
    </source>
</reference>
<sequence>MSNWRDDEIRELLSVRADAEIVRQIHGTARDSVVYDQITNRLRDRGVFRAKAQVNNKLKALKRQYHQVAHHNSRSGNDHKTWCYFTLCEAIWGSRQSTNPVALVGSMETASTSRSWETLSTSSWPETPYSDSEVQTPVPFQKSGLFPVVNGIKEEHTEETTCGRSSPRFEMPKMEGEDEDTDDEDTEKTKKCGRGSTELEHPNTSVGNRLNVVLCGRTGAGKTSAGNTILGLTESQCRSQLLLSVCEETGSSVRSPGYRGGAASSVQHTAL</sequence>
<dbReference type="OrthoDB" id="691673at2759"/>
<protein>
    <recommendedName>
        <fullName evidence="2">Myb/SANT-like DNA-binding domain-containing protein</fullName>
    </recommendedName>
</protein>
<evidence type="ECO:0000256" key="1">
    <source>
        <dbReference type="SAM" id="MobiDB-lite"/>
    </source>
</evidence>
<feature type="compositionally biased region" description="Polar residues" evidence="1">
    <location>
        <begin position="118"/>
        <end position="135"/>
    </location>
</feature>
<dbReference type="PANTHER" id="PTHR47595:SF1">
    <property type="entry name" value="MYB_SANT-LIKE DNA-BINDING DOMAIN-CONTAINING PROTEIN"/>
    <property type="match status" value="1"/>
</dbReference>
<organism evidence="3 4">
    <name type="scientific">Albula goreensis</name>
    <dbReference type="NCBI Taxonomy" id="1534307"/>
    <lineage>
        <taxon>Eukaryota</taxon>
        <taxon>Metazoa</taxon>
        <taxon>Chordata</taxon>
        <taxon>Craniata</taxon>
        <taxon>Vertebrata</taxon>
        <taxon>Euteleostomi</taxon>
        <taxon>Actinopterygii</taxon>
        <taxon>Neopterygii</taxon>
        <taxon>Teleostei</taxon>
        <taxon>Albuliformes</taxon>
        <taxon>Albulidae</taxon>
        <taxon>Albula</taxon>
    </lineage>
</organism>
<evidence type="ECO:0000313" key="4">
    <source>
        <dbReference type="Proteomes" id="UP000829720"/>
    </source>
</evidence>